<evidence type="ECO:0000256" key="7">
    <source>
        <dbReference type="ARBA" id="ARBA00034000"/>
    </source>
</evidence>
<evidence type="ECO:0000256" key="2">
    <source>
        <dbReference type="ARBA" id="ARBA00022670"/>
    </source>
</evidence>
<dbReference type="Gene3D" id="1.10.3810.10">
    <property type="entry name" value="Biosynthetic peptidoglycan transglycosylase-like"/>
    <property type="match status" value="1"/>
</dbReference>
<dbReference type="PANTHER" id="PTHR32282">
    <property type="entry name" value="BINDING PROTEIN TRANSPEPTIDASE, PUTATIVE-RELATED"/>
    <property type="match status" value="1"/>
</dbReference>
<dbReference type="GO" id="GO:0008955">
    <property type="term" value="F:peptidoglycan glycosyltransferase activity"/>
    <property type="evidence" value="ECO:0007669"/>
    <property type="project" value="UniProtKB-EC"/>
</dbReference>
<keyword evidence="14" id="KW-1185">Reference proteome</keyword>
<dbReference type="GO" id="GO:0009252">
    <property type="term" value="P:peptidoglycan biosynthetic process"/>
    <property type="evidence" value="ECO:0007669"/>
    <property type="project" value="TreeGrafter"/>
</dbReference>
<dbReference type="PANTHER" id="PTHR32282:SF33">
    <property type="entry name" value="PEPTIDOGLYCAN GLYCOSYLTRANSFERASE"/>
    <property type="match status" value="1"/>
</dbReference>
<keyword evidence="4" id="KW-0808">Transferase</keyword>
<feature type="region of interest" description="Disordered" evidence="9">
    <location>
        <begin position="1"/>
        <end position="197"/>
    </location>
</feature>
<comment type="catalytic activity">
    <reaction evidence="7">
        <text>Preferential cleavage: (Ac)2-L-Lys-D-Ala-|-D-Ala. Also transpeptidation of peptidyl-alanyl moieties that are N-acyl substituents of D-alanine.</text>
        <dbReference type="EC" id="3.4.16.4"/>
    </reaction>
</comment>
<dbReference type="EMBL" id="VFOW01000001">
    <property type="protein sequence ID" value="TQL77873.1"/>
    <property type="molecule type" value="Genomic_DNA"/>
</dbReference>
<dbReference type="Gene3D" id="3.40.710.10">
    <property type="entry name" value="DD-peptidase/beta-lactamase superfamily"/>
    <property type="match status" value="1"/>
</dbReference>
<dbReference type="Proteomes" id="UP000317043">
    <property type="component" value="Unassembled WGS sequence"/>
</dbReference>
<keyword evidence="3" id="KW-0328">Glycosyltransferase</keyword>
<evidence type="ECO:0000256" key="9">
    <source>
        <dbReference type="SAM" id="MobiDB-lite"/>
    </source>
</evidence>
<feature type="region of interest" description="Disordered" evidence="9">
    <location>
        <begin position="955"/>
        <end position="977"/>
    </location>
</feature>
<evidence type="ECO:0000313" key="14">
    <source>
        <dbReference type="Proteomes" id="UP000317043"/>
    </source>
</evidence>
<evidence type="ECO:0000313" key="13">
    <source>
        <dbReference type="EMBL" id="TQL77873.1"/>
    </source>
</evidence>
<keyword evidence="10" id="KW-0472">Membrane</keyword>
<keyword evidence="6" id="KW-0511">Multifunctional enzyme</keyword>
<dbReference type="GO" id="GO:0030288">
    <property type="term" value="C:outer membrane-bounded periplasmic space"/>
    <property type="evidence" value="ECO:0007669"/>
    <property type="project" value="TreeGrafter"/>
</dbReference>
<feature type="compositionally biased region" description="Basic and acidic residues" evidence="9">
    <location>
        <begin position="174"/>
        <end position="185"/>
    </location>
</feature>
<keyword evidence="2" id="KW-0645">Protease</keyword>
<dbReference type="Pfam" id="PF00905">
    <property type="entry name" value="Transpeptidase"/>
    <property type="match status" value="1"/>
</dbReference>
<feature type="region of interest" description="Disordered" evidence="9">
    <location>
        <begin position="869"/>
        <end position="932"/>
    </location>
</feature>
<evidence type="ECO:0000256" key="8">
    <source>
        <dbReference type="ARBA" id="ARBA00049902"/>
    </source>
</evidence>
<feature type="compositionally biased region" description="Acidic residues" evidence="9">
    <location>
        <begin position="894"/>
        <end position="909"/>
    </location>
</feature>
<dbReference type="InterPro" id="IPR023346">
    <property type="entry name" value="Lysozyme-like_dom_sf"/>
</dbReference>
<keyword evidence="10" id="KW-0812">Transmembrane</keyword>
<feature type="compositionally biased region" description="Basic and acidic residues" evidence="9">
    <location>
        <begin position="23"/>
        <end position="35"/>
    </location>
</feature>
<evidence type="ECO:0000256" key="10">
    <source>
        <dbReference type="SAM" id="Phobius"/>
    </source>
</evidence>
<evidence type="ECO:0000256" key="4">
    <source>
        <dbReference type="ARBA" id="ARBA00022679"/>
    </source>
</evidence>
<keyword evidence="1 13" id="KW-0121">Carboxypeptidase</keyword>
<feature type="domain" description="Penicillin-binding protein transpeptidase" evidence="11">
    <location>
        <begin position="545"/>
        <end position="829"/>
    </location>
</feature>
<gene>
    <name evidence="13" type="ORF">FB566_3444</name>
</gene>
<dbReference type="InterPro" id="IPR036950">
    <property type="entry name" value="PBP_transglycosylase"/>
</dbReference>
<keyword evidence="10" id="KW-1133">Transmembrane helix</keyword>
<proteinExistence type="predicted"/>
<dbReference type="AlphaFoldDB" id="A0A543AZ71"/>
<dbReference type="InterPro" id="IPR012338">
    <property type="entry name" value="Beta-lactam/transpept-like"/>
</dbReference>
<feature type="compositionally biased region" description="Gly residues" evidence="9">
    <location>
        <begin position="37"/>
        <end position="55"/>
    </location>
</feature>
<feature type="compositionally biased region" description="Low complexity" evidence="9">
    <location>
        <begin position="82"/>
        <end position="110"/>
    </location>
</feature>
<name>A0A543AZ71_9ACTN</name>
<dbReference type="SUPFAM" id="SSF56601">
    <property type="entry name" value="beta-lactamase/transpeptidase-like"/>
    <property type="match status" value="1"/>
</dbReference>
<feature type="transmembrane region" description="Helical" evidence="10">
    <location>
        <begin position="205"/>
        <end position="227"/>
    </location>
</feature>
<evidence type="ECO:0000256" key="6">
    <source>
        <dbReference type="ARBA" id="ARBA00023268"/>
    </source>
</evidence>
<dbReference type="InterPro" id="IPR001460">
    <property type="entry name" value="PCN-bd_Tpept"/>
</dbReference>
<feature type="domain" description="Glycosyl transferase family 51" evidence="12">
    <location>
        <begin position="252"/>
        <end position="413"/>
    </location>
</feature>
<evidence type="ECO:0000256" key="3">
    <source>
        <dbReference type="ARBA" id="ARBA00022676"/>
    </source>
</evidence>
<dbReference type="FunCoup" id="A0A543AZ71">
    <property type="interactions" value="18"/>
</dbReference>
<organism evidence="13 14">
    <name type="scientific">Stackebrandtia endophytica</name>
    <dbReference type="NCBI Taxonomy" id="1496996"/>
    <lineage>
        <taxon>Bacteria</taxon>
        <taxon>Bacillati</taxon>
        <taxon>Actinomycetota</taxon>
        <taxon>Actinomycetes</taxon>
        <taxon>Glycomycetales</taxon>
        <taxon>Glycomycetaceae</taxon>
        <taxon>Stackebrandtia</taxon>
    </lineage>
</organism>
<dbReference type="GO" id="GO:0006508">
    <property type="term" value="P:proteolysis"/>
    <property type="evidence" value="ECO:0007669"/>
    <property type="project" value="UniProtKB-KW"/>
</dbReference>
<evidence type="ECO:0000256" key="5">
    <source>
        <dbReference type="ARBA" id="ARBA00022801"/>
    </source>
</evidence>
<evidence type="ECO:0000259" key="12">
    <source>
        <dbReference type="Pfam" id="PF00912"/>
    </source>
</evidence>
<dbReference type="Pfam" id="PF00912">
    <property type="entry name" value="Transgly"/>
    <property type="match status" value="1"/>
</dbReference>
<dbReference type="GO" id="GO:0008658">
    <property type="term" value="F:penicillin binding"/>
    <property type="evidence" value="ECO:0007669"/>
    <property type="project" value="InterPro"/>
</dbReference>
<comment type="catalytic activity">
    <reaction evidence="8">
        <text>[GlcNAc-(1-&gt;4)-Mur2Ac(oyl-L-Ala-gamma-D-Glu-L-Lys-D-Ala-D-Ala)](n)-di-trans,octa-cis-undecaprenyl diphosphate + beta-D-GlcNAc-(1-&gt;4)-Mur2Ac(oyl-L-Ala-gamma-D-Glu-L-Lys-D-Ala-D-Ala)-di-trans,octa-cis-undecaprenyl diphosphate = [GlcNAc-(1-&gt;4)-Mur2Ac(oyl-L-Ala-gamma-D-Glu-L-Lys-D-Ala-D-Ala)](n+1)-di-trans,octa-cis-undecaprenyl diphosphate + di-trans,octa-cis-undecaprenyl diphosphate + H(+)</text>
        <dbReference type="Rhea" id="RHEA:23708"/>
        <dbReference type="Rhea" id="RHEA-COMP:9602"/>
        <dbReference type="Rhea" id="RHEA-COMP:9603"/>
        <dbReference type="ChEBI" id="CHEBI:15378"/>
        <dbReference type="ChEBI" id="CHEBI:58405"/>
        <dbReference type="ChEBI" id="CHEBI:60033"/>
        <dbReference type="ChEBI" id="CHEBI:78435"/>
        <dbReference type="EC" id="2.4.99.28"/>
    </reaction>
</comment>
<dbReference type="InterPro" id="IPR001264">
    <property type="entry name" value="Glyco_trans_51"/>
</dbReference>
<dbReference type="SUPFAM" id="SSF53955">
    <property type="entry name" value="Lysozyme-like"/>
    <property type="match status" value="1"/>
</dbReference>
<dbReference type="GO" id="GO:0009002">
    <property type="term" value="F:serine-type D-Ala-D-Ala carboxypeptidase activity"/>
    <property type="evidence" value="ECO:0007669"/>
    <property type="project" value="UniProtKB-EC"/>
</dbReference>
<comment type="caution">
    <text evidence="13">The sequence shown here is derived from an EMBL/GenBank/DDBJ whole genome shotgun (WGS) entry which is preliminary data.</text>
</comment>
<dbReference type="InterPro" id="IPR050396">
    <property type="entry name" value="Glycosyltr_51/Transpeptidase"/>
</dbReference>
<keyword evidence="5" id="KW-0378">Hydrolase</keyword>
<accession>A0A543AZ71</accession>
<sequence>MSDYGSRGYGRDPDDYGWPGKDGGGRSDSGRRDYGGTDNGYGSSGYGSSNHGGYGSSDQGSSDGYGSSAGGRDSYGSGGYGSSSSASGHGSDSYGSSSSSAYGSDSYGSSSSGGYGSDSHASSSSDYGTDSRRSSGYESGGYGGDHDEPPTTGRARVPGGDSTGPGRARGSARVGDRPGRGRALSDEEAEAMAKAKKKKKRRRRLIAAACVMTVMLGMIVVAGSWYFQTVPLPIEDINRALAQNSTITYADGSSMAKIGEANRVEVKYDDIPEEVVYSLVAGEDAKFFEHGGVDFWGVMRALWNNVTGGETQGASTLTQQYIGQVMDIRGDQSYMRKANEAVMAMKLDEKYSKQQIIEFYLNLVYMGRGAYGLGAAVTAWYGEDQKLEDLTASQAALIFAQVKSPNGRNDPRNTCEPCELSDEQAVANAEERWAYFLKAQFEMGELSKEKYEQYIADGLPETAETTAVSPSEGFDKHTGFVSHKYVVEEAARKAGISQEQLMVGGYKITTTLNKQAQQAAVNIASRKDGSTMDQLDPTGDLRAALVSIDPKTGEVLAYFGGTTNGTGTDKAGYENMHPPGSSFKEFTMLTALKNNVSVDSMWDGSSPMEFETRVDGNGDKLPVTNSGNRSVERISLTDTMVQSLNTPIFAMTEMFGANQVMLTAYAMGITRVAVHGDTYNLNDPDTMALLQDDDYPRQVVDNEIGFGQYPVSVFDMAVANATLANYGVYNEPHFIKEIVDAEGNVVYSAEGNIERREAVPEGVARDAVWVSSQIHPNDGNGTTPSNVRTAGKTGTWERTCEENNPGCGQNSHLWYTGFSQNVSAAVWVGHKSSENGDVRDQWGSPDYGAGMSGSVWQAYMNEVTQLEGFNDPKPFLEPVKGGDPNAGNAKEEEKKDDDEDDERPGDDENCPGNNPNCNNGENPGQQHCDPGSPGQWPDCNADGICDPEFSECFPNGECDPNFPMDPDCGGENENQEQNNRITPYELSTRDHDRPFAVREEQLLLT</sequence>
<dbReference type="OrthoDB" id="3397599at2"/>
<dbReference type="RefSeq" id="WP_142041433.1">
    <property type="nucleotide sequence ID" value="NZ_JBHTGS010000001.1"/>
</dbReference>
<feature type="compositionally biased region" description="Low complexity" evidence="9">
    <location>
        <begin position="56"/>
        <end position="75"/>
    </location>
</feature>
<dbReference type="InParanoid" id="A0A543AZ71"/>
<feature type="compositionally biased region" description="Low complexity" evidence="9">
    <location>
        <begin position="910"/>
        <end position="924"/>
    </location>
</feature>
<protein>
    <submittedName>
        <fullName evidence="13">Membrane peptidoglycan carboxypeptidase</fullName>
    </submittedName>
</protein>
<evidence type="ECO:0000256" key="1">
    <source>
        <dbReference type="ARBA" id="ARBA00022645"/>
    </source>
</evidence>
<evidence type="ECO:0000259" key="11">
    <source>
        <dbReference type="Pfam" id="PF00905"/>
    </source>
</evidence>
<feature type="compositionally biased region" description="Low complexity" evidence="9">
    <location>
        <begin position="117"/>
        <end position="128"/>
    </location>
</feature>
<reference evidence="13 14" key="1">
    <citation type="submission" date="2019-06" db="EMBL/GenBank/DDBJ databases">
        <title>Sequencing the genomes of 1000 actinobacteria strains.</title>
        <authorList>
            <person name="Klenk H.-P."/>
        </authorList>
    </citation>
    <scope>NUCLEOTIDE SEQUENCE [LARGE SCALE GENOMIC DNA]</scope>
    <source>
        <strain evidence="13 14">DSM 45928</strain>
    </source>
</reference>